<dbReference type="InterPro" id="IPR000477">
    <property type="entry name" value="RT_dom"/>
</dbReference>
<dbReference type="InterPro" id="IPR043502">
    <property type="entry name" value="DNA/RNA_pol_sf"/>
</dbReference>
<dbReference type="Pfam" id="PF00078">
    <property type="entry name" value="RVT_1"/>
    <property type="match status" value="1"/>
</dbReference>
<gene>
    <name evidence="2" type="ORF">Q604_UNBC18395G0002</name>
</gene>
<name>W1WRU9_9ZZZZ</name>
<proteinExistence type="predicted"/>
<dbReference type="PANTHER" id="PTHR34047">
    <property type="entry name" value="NUCLEAR INTRON MATURASE 1, MITOCHONDRIAL-RELATED"/>
    <property type="match status" value="1"/>
</dbReference>
<evidence type="ECO:0000313" key="2">
    <source>
        <dbReference type="EMBL" id="ETJ20646.1"/>
    </source>
</evidence>
<protein>
    <submittedName>
        <fullName evidence="2">Group II intron reverse transcriptase/maturase</fullName>
    </submittedName>
</protein>
<feature type="domain" description="Reverse transcriptase" evidence="1">
    <location>
        <begin position="46"/>
        <end position="296"/>
    </location>
</feature>
<comment type="caution">
    <text evidence="2">The sequence shown here is derived from an EMBL/GenBank/DDBJ whole genome shotgun (WGS) entry which is preliminary data.</text>
</comment>
<dbReference type="AlphaFoldDB" id="W1WRU9"/>
<organism evidence="2">
    <name type="scientific">human gut metagenome</name>
    <dbReference type="NCBI Taxonomy" id="408170"/>
    <lineage>
        <taxon>unclassified sequences</taxon>
        <taxon>metagenomes</taxon>
        <taxon>organismal metagenomes</taxon>
    </lineage>
</organism>
<dbReference type="SUPFAM" id="SSF56672">
    <property type="entry name" value="DNA/RNA polymerases"/>
    <property type="match status" value="1"/>
</dbReference>
<keyword evidence="2" id="KW-0548">Nucleotidyltransferase</keyword>
<dbReference type="NCBIfam" id="TIGR04416">
    <property type="entry name" value="group_II_RT_mat"/>
    <property type="match status" value="1"/>
</dbReference>
<dbReference type="GO" id="GO:0003964">
    <property type="term" value="F:RNA-directed DNA polymerase activity"/>
    <property type="evidence" value="ECO:0007669"/>
    <property type="project" value="UniProtKB-KW"/>
</dbReference>
<dbReference type="InterPro" id="IPR051083">
    <property type="entry name" value="GrpII_Intron_Splice-Mob/Def"/>
</dbReference>
<dbReference type="InterPro" id="IPR030931">
    <property type="entry name" value="Group_II_RT_mat"/>
</dbReference>
<dbReference type="EMBL" id="AZMM01018395">
    <property type="protein sequence ID" value="ETJ20646.1"/>
    <property type="molecule type" value="Genomic_DNA"/>
</dbReference>
<dbReference type="PROSITE" id="PS50878">
    <property type="entry name" value="RT_POL"/>
    <property type="match status" value="1"/>
</dbReference>
<accession>W1WRU9</accession>
<keyword evidence="2" id="KW-0695">RNA-directed DNA polymerase</keyword>
<dbReference type="CDD" id="cd01651">
    <property type="entry name" value="RT_G2_intron"/>
    <property type="match status" value="1"/>
</dbReference>
<keyword evidence="2" id="KW-0808">Transferase</keyword>
<reference evidence="2" key="1">
    <citation type="submission" date="2013-12" db="EMBL/GenBank/DDBJ databases">
        <title>A Varibaculum cambriense genome reconstructed from a premature infant gut community with otherwise low bacterial novelty that shifts toward anaerobic metabolism during the third week of life.</title>
        <authorList>
            <person name="Brown C.T."/>
            <person name="Sharon I."/>
            <person name="Thomas B.C."/>
            <person name="Castelle C.J."/>
            <person name="Morowitz M.J."/>
            <person name="Banfield J.F."/>
        </authorList>
    </citation>
    <scope>NUCLEOTIDE SEQUENCE</scope>
</reference>
<sequence length="365" mass="42915">MDYIVDESNILLAYRNIKNNKGSKTVGTDNKNIEHLKALRKDEFIDLIQNKFSNYTPKSIRRKEIPKPDGRLRPLGIPCINDRIIQQCIKQVLEPICEAKFHKHSYGFRPNRSTSHAIARCMFLMNITKLHYVVDIDIKGFFDNVNHSKLKKQLWKIGIRDKNLLSILGKILNSEIEGIGVPDKGTPQGGIISPLLSNVVLNELDWWISSQWETFETKKSYKHKYQAQKTTNLKEMWFVRYADDFKIFCRDYKSAIKIFKAVKQWLKERLDLDINNEKSKITNLRRNYTEFLGFRLKVKLKKKRYVCSSRITKKAKQNIITKLKEQVKIIQKKQNIKQVSKLNSMILGIHNYYKYATHVSIEFSE</sequence>
<dbReference type="PANTHER" id="PTHR34047:SF8">
    <property type="entry name" value="PROTEIN YKFC"/>
    <property type="match status" value="1"/>
</dbReference>
<evidence type="ECO:0000259" key="1">
    <source>
        <dbReference type="PROSITE" id="PS50878"/>
    </source>
</evidence>